<sequence>DYTGTAGSLDFTGTVAGQTRTITVPIVDDNIVEGNETFTLQLGTPTNGVTLGKGSATGTITDNDTASLSIADATVAEDVAGGNMVFTVTLNNAVSGGTTVA</sequence>
<comment type="caution">
    <text evidence="5">The sequence shown here is derived from an EMBL/GenBank/DDBJ whole genome shotgun (WGS) entry which is preliminary data.</text>
</comment>
<evidence type="ECO:0000256" key="2">
    <source>
        <dbReference type="ARBA" id="ARBA00022737"/>
    </source>
</evidence>
<evidence type="ECO:0000256" key="1">
    <source>
        <dbReference type="ARBA" id="ARBA00022729"/>
    </source>
</evidence>
<dbReference type="RefSeq" id="WP_317904135.1">
    <property type="nucleotide sequence ID" value="NZ_JAIRBC010000155.1"/>
</dbReference>
<dbReference type="Proteomes" id="UP001200642">
    <property type="component" value="Unassembled WGS sequence"/>
</dbReference>
<dbReference type="Gene3D" id="2.60.40.2030">
    <property type="match status" value="1"/>
</dbReference>
<proteinExistence type="predicted"/>
<dbReference type="GO" id="GO:0007154">
    <property type="term" value="P:cell communication"/>
    <property type="evidence" value="ECO:0007669"/>
    <property type="project" value="InterPro"/>
</dbReference>
<dbReference type="AlphaFoldDB" id="A0AAE3JRM5"/>
<feature type="domain" description="Calx-beta" evidence="4">
    <location>
        <begin position="1"/>
        <end position="64"/>
    </location>
</feature>
<dbReference type="InterPro" id="IPR038081">
    <property type="entry name" value="CalX-like_sf"/>
</dbReference>
<name>A0AAE3JRM5_9FLAO</name>
<feature type="non-terminal residue" evidence="5">
    <location>
        <position position="101"/>
    </location>
</feature>
<keyword evidence="2" id="KW-0677">Repeat</keyword>
<gene>
    <name evidence="5" type="ORF">K8352_19880</name>
</gene>
<evidence type="ECO:0000313" key="5">
    <source>
        <dbReference type="EMBL" id="MCG2463019.1"/>
    </source>
</evidence>
<accession>A0AAE3JRM5</accession>
<reference evidence="5" key="1">
    <citation type="submission" date="2023-02" db="EMBL/GenBank/DDBJ databases">
        <title>Genome of Flavobacteriaceae gen. nov. sp. strain F89.</title>
        <authorList>
            <person name="Wang Y."/>
        </authorList>
    </citation>
    <scope>NUCLEOTIDE SEQUENCE</scope>
    <source>
        <strain evidence="5">F89</strain>
    </source>
</reference>
<evidence type="ECO:0000259" key="4">
    <source>
        <dbReference type="Pfam" id="PF03160"/>
    </source>
</evidence>
<keyword evidence="3" id="KW-0106">Calcium</keyword>
<feature type="non-terminal residue" evidence="5">
    <location>
        <position position="1"/>
    </location>
</feature>
<dbReference type="SUPFAM" id="SSF141072">
    <property type="entry name" value="CalX-like"/>
    <property type="match status" value="1"/>
</dbReference>
<dbReference type="Pfam" id="PF03160">
    <property type="entry name" value="Calx-beta"/>
    <property type="match status" value="1"/>
</dbReference>
<protein>
    <recommendedName>
        <fullName evidence="4">Calx-beta domain-containing protein</fullName>
    </recommendedName>
</protein>
<evidence type="ECO:0000313" key="6">
    <source>
        <dbReference type="Proteomes" id="UP001200642"/>
    </source>
</evidence>
<dbReference type="InterPro" id="IPR003644">
    <property type="entry name" value="Calx_beta"/>
</dbReference>
<dbReference type="GO" id="GO:0016020">
    <property type="term" value="C:membrane"/>
    <property type="evidence" value="ECO:0007669"/>
    <property type="project" value="InterPro"/>
</dbReference>
<keyword evidence="6" id="KW-1185">Reference proteome</keyword>
<dbReference type="EMBL" id="JAIRBC010000155">
    <property type="protein sequence ID" value="MCG2463019.1"/>
    <property type="molecule type" value="Genomic_DNA"/>
</dbReference>
<organism evidence="5 6">
    <name type="scientific">Cerina litoralis</name>
    <dbReference type="NCBI Taxonomy" id="2874477"/>
    <lineage>
        <taxon>Bacteria</taxon>
        <taxon>Pseudomonadati</taxon>
        <taxon>Bacteroidota</taxon>
        <taxon>Flavobacteriia</taxon>
        <taxon>Flavobacteriales</taxon>
        <taxon>Flavobacteriaceae</taxon>
        <taxon>Cerina</taxon>
    </lineage>
</organism>
<keyword evidence="1" id="KW-0732">Signal</keyword>
<evidence type="ECO:0000256" key="3">
    <source>
        <dbReference type="ARBA" id="ARBA00022837"/>
    </source>
</evidence>